<dbReference type="Proteomes" id="UP000050741">
    <property type="component" value="Unassembled WGS sequence"/>
</dbReference>
<protein>
    <submittedName>
        <fullName evidence="2">Plexin_cytopl domain-containing protein</fullName>
    </submittedName>
</protein>
<name>A0A183CTT3_GLOPA</name>
<dbReference type="AlphaFoldDB" id="A0A183CTT3"/>
<evidence type="ECO:0000313" key="2">
    <source>
        <dbReference type="WBParaSite" id="GPLIN_001629100"/>
    </source>
</evidence>
<dbReference type="WBParaSite" id="GPLIN_001629100">
    <property type="protein sequence ID" value="GPLIN_001629100"/>
    <property type="gene ID" value="GPLIN_001629100"/>
</dbReference>
<accession>A0A183CTT3</accession>
<organism evidence="1 2">
    <name type="scientific">Globodera pallida</name>
    <name type="common">Potato cyst nematode worm</name>
    <name type="synonym">Heterodera pallida</name>
    <dbReference type="NCBI Taxonomy" id="36090"/>
    <lineage>
        <taxon>Eukaryota</taxon>
        <taxon>Metazoa</taxon>
        <taxon>Ecdysozoa</taxon>
        <taxon>Nematoda</taxon>
        <taxon>Chromadorea</taxon>
        <taxon>Rhabditida</taxon>
        <taxon>Tylenchina</taxon>
        <taxon>Tylenchomorpha</taxon>
        <taxon>Tylenchoidea</taxon>
        <taxon>Heteroderidae</taxon>
        <taxon>Heteroderinae</taxon>
        <taxon>Globodera</taxon>
    </lineage>
</organism>
<sequence>IEVGTTFMAPKKPPGNEGIRGKVTTNLHLLDLTQKLTVHRYEVNVSGTITKQNGDHIVVGLTDATQHDYLNVDRRYLCRDVLKTFERKYEEMLKTSKNLLYYDLSHTLFALKDLRLPNGTVTDSFTCEEMPRQTVEGRKHFPQYTINITSVTAGGGQ</sequence>
<reference evidence="1" key="1">
    <citation type="submission" date="2013-12" db="EMBL/GenBank/DDBJ databases">
        <authorList>
            <person name="Aslett M."/>
        </authorList>
    </citation>
    <scope>NUCLEOTIDE SEQUENCE [LARGE SCALE GENOMIC DNA]</scope>
    <source>
        <strain evidence="1">Lindley</strain>
    </source>
</reference>
<evidence type="ECO:0000313" key="1">
    <source>
        <dbReference type="Proteomes" id="UP000050741"/>
    </source>
</evidence>
<proteinExistence type="predicted"/>
<reference evidence="1" key="2">
    <citation type="submission" date="2014-05" db="EMBL/GenBank/DDBJ databases">
        <title>The genome and life-stage specific transcriptomes of Globodera pallida elucidate key aspects of plant parasitism by a cyst nematode.</title>
        <authorList>
            <person name="Cotton J.A."/>
            <person name="Lilley C.J."/>
            <person name="Jones L.M."/>
            <person name="Kikuchi T."/>
            <person name="Reid A.J."/>
            <person name="Thorpe P."/>
            <person name="Tsai I.J."/>
            <person name="Beasley H."/>
            <person name="Blok V."/>
            <person name="Cock P.J.A."/>
            <person name="Van den Akker S.E."/>
            <person name="Holroyd N."/>
            <person name="Hunt M."/>
            <person name="Mantelin S."/>
            <person name="Naghra H."/>
            <person name="Pain A."/>
            <person name="Palomares-Rius J.E."/>
            <person name="Zarowiecki M."/>
            <person name="Berriman M."/>
            <person name="Jones J.T."/>
            <person name="Urwin P.E."/>
        </authorList>
    </citation>
    <scope>NUCLEOTIDE SEQUENCE [LARGE SCALE GENOMIC DNA]</scope>
    <source>
        <strain evidence="1">Lindley</strain>
    </source>
</reference>
<reference evidence="2" key="3">
    <citation type="submission" date="2016-06" db="UniProtKB">
        <authorList>
            <consortium name="WormBaseParasite"/>
        </authorList>
    </citation>
    <scope>IDENTIFICATION</scope>
</reference>
<keyword evidence="1" id="KW-1185">Reference proteome</keyword>